<dbReference type="Gene3D" id="3.40.50.150">
    <property type="entry name" value="Vaccinia Virus protein VP39"/>
    <property type="match status" value="1"/>
</dbReference>
<protein>
    <submittedName>
        <fullName evidence="4">Class I SAM-dependent methyltransferase</fullName>
    </submittedName>
</protein>
<dbReference type="InterPro" id="IPR029063">
    <property type="entry name" value="SAM-dependent_MTases_sf"/>
</dbReference>
<dbReference type="InterPro" id="IPR041698">
    <property type="entry name" value="Methyltransf_25"/>
</dbReference>
<gene>
    <name evidence="4" type="ORF">IAA61_01515</name>
</gene>
<dbReference type="Proteomes" id="UP000824109">
    <property type="component" value="Unassembled WGS sequence"/>
</dbReference>
<reference evidence="4" key="1">
    <citation type="submission" date="2020-10" db="EMBL/GenBank/DDBJ databases">
        <authorList>
            <person name="Gilroy R."/>
        </authorList>
    </citation>
    <scope>NUCLEOTIDE SEQUENCE</scope>
    <source>
        <strain evidence="4">USAMLcec3-3695</strain>
    </source>
</reference>
<evidence type="ECO:0000313" key="5">
    <source>
        <dbReference type="Proteomes" id="UP000824109"/>
    </source>
</evidence>
<sequence length="257" mass="28678">MNIKWDTEGYIENFGFVHEYGEDVISLIDAKPGSFVIDLGCGSGALSEKLREKGYEVLGIDASEDMVKAASESYPDIRFVCGDAVSFKPERGADVVFSNAVMHWIDADKQEAAARNIFDALVPGGDFVCEFGGSGCAETVHAELARIFEKRGLVYKNPFFFPTIGEYAPILEKAGFTVRYAVLFDRPTVQKTEDGLADWIRMFDKKPFEGLEPELCDEIIAEASENLRPVLFKDGKWIVDYVRIRIKAERPAFSEKG</sequence>
<evidence type="ECO:0000259" key="3">
    <source>
        <dbReference type="Pfam" id="PF13649"/>
    </source>
</evidence>
<dbReference type="PANTHER" id="PTHR43861">
    <property type="entry name" value="TRANS-ACONITATE 2-METHYLTRANSFERASE-RELATED"/>
    <property type="match status" value="1"/>
</dbReference>
<dbReference type="PANTHER" id="PTHR43861:SF1">
    <property type="entry name" value="TRANS-ACONITATE 2-METHYLTRANSFERASE"/>
    <property type="match status" value="1"/>
</dbReference>
<organism evidence="4 5">
    <name type="scientific">Candidatus Ornithomonoglobus merdipullorum</name>
    <dbReference type="NCBI Taxonomy" id="2840895"/>
    <lineage>
        <taxon>Bacteria</taxon>
        <taxon>Bacillati</taxon>
        <taxon>Bacillota</taxon>
        <taxon>Clostridia</taxon>
        <taxon>Candidatus Ornithomonoglobus</taxon>
    </lineage>
</organism>
<evidence type="ECO:0000256" key="1">
    <source>
        <dbReference type="ARBA" id="ARBA00022603"/>
    </source>
</evidence>
<dbReference type="GO" id="GO:0008168">
    <property type="term" value="F:methyltransferase activity"/>
    <property type="evidence" value="ECO:0007669"/>
    <property type="project" value="UniProtKB-KW"/>
</dbReference>
<dbReference type="CDD" id="cd02440">
    <property type="entry name" value="AdoMet_MTases"/>
    <property type="match status" value="1"/>
</dbReference>
<proteinExistence type="predicted"/>
<feature type="domain" description="Methyltransferase" evidence="3">
    <location>
        <begin position="36"/>
        <end position="125"/>
    </location>
</feature>
<dbReference type="AlphaFoldDB" id="A0A9D1MA94"/>
<evidence type="ECO:0000256" key="2">
    <source>
        <dbReference type="ARBA" id="ARBA00022679"/>
    </source>
</evidence>
<dbReference type="Pfam" id="PF13649">
    <property type="entry name" value="Methyltransf_25"/>
    <property type="match status" value="1"/>
</dbReference>
<accession>A0A9D1MA94</accession>
<name>A0A9D1MA94_9FIRM</name>
<keyword evidence="2" id="KW-0808">Transferase</keyword>
<evidence type="ECO:0000313" key="4">
    <source>
        <dbReference type="EMBL" id="HIU56475.1"/>
    </source>
</evidence>
<keyword evidence="1 4" id="KW-0489">Methyltransferase</keyword>
<dbReference type="GO" id="GO:0032259">
    <property type="term" value="P:methylation"/>
    <property type="evidence" value="ECO:0007669"/>
    <property type="project" value="UniProtKB-KW"/>
</dbReference>
<reference evidence="4" key="2">
    <citation type="journal article" date="2021" name="PeerJ">
        <title>Extensive microbial diversity within the chicken gut microbiome revealed by metagenomics and culture.</title>
        <authorList>
            <person name="Gilroy R."/>
            <person name="Ravi A."/>
            <person name="Getino M."/>
            <person name="Pursley I."/>
            <person name="Horton D.L."/>
            <person name="Alikhan N.F."/>
            <person name="Baker D."/>
            <person name="Gharbi K."/>
            <person name="Hall N."/>
            <person name="Watson M."/>
            <person name="Adriaenssens E.M."/>
            <person name="Foster-Nyarko E."/>
            <person name="Jarju S."/>
            <person name="Secka A."/>
            <person name="Antonio M."/>
            <person name="Oren A."/>
            <person name="Chaudhuri R.R."/>
            <person name="La Ragione R."/>
            <person name="Hildebrand F."/>
            <person name="Pallen M.J."/>
        </authorList>
    </citation>
    <scope>NUCLEOTIDE SEQUENCE</scope>
    <source>
        <strain evidence="4">USAMLcec3-3695</strain>
    </source>
</reference>
<dbReference type="EMBL" id="DVNB01000020">
    <property type="protein sequence ID" value="HIU56475.1"/>
    <property type="molecule type" value="Genomic_DNA"/>
</dbReference>
<dbReference type="SUPFAM" id="SSF53335">
    <property type="entry name" value="S-adenosyl-L-methionine-dependent methyltransferases"/>
    <property type="match status" value="1"/>
</dbReference>
<comment type="caution">
    <text evidence="4">The sequence shown here is derived from an EMBL/GenBank/DDBJ whole genome shotgun (WGS) entry which is preliminary data.</text>
</comment>